<dbReference type="PANTHER" id="PTHR11412">
    <property type="entry name" value="MACROGLOBULIN / COMPLEMENT"/>
    <property type="match status" value="1"/>
</dbReference>
<dbReference type="EMBL" id="VOFY01000002">
    <property type="protein sequence ID" value="KAA8595422.1"/>
    <property type="molecule type" value="Genomic_DNA"/>
</dbReference>
<dbReference type="SMART" id="SM01419">
    <property type="entry name" value="Thiol-ester_cl"/>
    <property type="match status" value="1"/>
</dbReference>
<dbReference type="PANTHER" id="PTHR11412:SF167">
    <property type="entry name" value="COMPLEMENT COMPONENT C3B, TANDEM DUPLICATE 1 ISOFORM X1-RELATED"/>
    <property type="match status" value="1"/>
</dbReference>
<accession>A0A5J5DQ80</accession>
<dbReference type="Proteomes" id="UP000327493">
    <property type="component" value="Chromosome 2"/>
</dbReference>
<dbReference type="Gene3D" id="1.50.10.20">
    <property type="match status" value="1"/>
</dbReference>
<gene>
    <name evidence="2" type="ORF">FQN60_012557</name>
</gene>
<organism evidence="2 3">
    <name type="scientific">Etheostoma spectabile</name>
    <name type="common">orangethroat darter</name>
    <dbReference type="NCBI Taxonomy" id="54343"/>
    <lineage>
        <taxon>Eukaryota</taxon>
        <taxon>Metazoa</taxon>
        <taxon>Chordata</taxon>
        <taxon>Craniata</taxon>
        <taxon>Vertebrata</taxon>
        <taxon>Euteleostomi</taxon>
        <taxon>Actinopterygii</taxon>
        <taxon>Neopterygii</taxon>
        <taxon>Teleostei</taxon>
        <taxon>Neoteleostei</taxon>
        <taxon>Acanthomorphata</taxon>
        <taxon>Eupercaria</taxon>
        <taxon>Perciformes</taxon>
        <taxon>Percoidei</taxon>
        <taxon>Percidae</taxon>
        <taxon>Etheostomatinae</taxon>
        <taxon>Etheostoma</taxon>
    </lineage>
</organism>
<dbReference type="AlphaFoldDB" id="A0A5J5DQ80"/>
<protein>
    <recommendedName>
        <fullName evidence="1">Alpha-macroglobulin-like TED domain-containing protein</fullName>
    </recommendedName>
</protein>
<feature type="domain" description="Alpha-macroglobulin-like TED" evidence="1">
    <location>
        <begin position="70"/>
        <end position="137"/>
    </location>
</feature>
<dbReference type="InterPro" id="IPR011626">
    <property type="entry name" value="Alpha-macroglobulin_TED"/>
</dbReference>
<comment type="caution">
    <text evidence="2">The sequence shown here is derived from an EMBL/GenBank/DDBJ whole genome shotgun (WGS) entry which is preliminary data.</text>
</comment>
<proteinExistence type="predicted"/>
<dbReference type="InterPro" id="IPR008930">
    <property type="entry name" value="Terpenoid_cyclase/PrenylTrfase"/>
</dbReference>
<dbReference type="GO" id="GO:0005615">
    <property type="term" value="C:extracellular space"/>
    <property type="evidence" value="ECO:0007669"/>
    <property type="project" value="InterPro"/>
</dbReference>
<dbReference type="Gene3D" id="2.60.120.1540">
    <property type="match status" value="1"/>
</dbReference>
<dbReference type="Pfam" id="PF07678">
    <property type="entry name" value="TED_complement"/>
    <property type="match status" value="1"/>
</dbReference>
<dbReference type="InterPro" id="IPR047565">
    <property type="entry name" value="Alpha-macroglob_thiol-ester_cl"/>
</dbReference>
<dbReference type="SUPFAM" id="SSF48239">
    <property type="entry name" value="Terpenoid cyclases/Protein prenyltransferases"/>
    <property type="match status" value="1"/>
</dbReference>
<dbReference type="InterPro" id="IPR050473">
    <property type="entry name" value="A2M/Complement_sys"/>
</dbReference>
<evidence type="ECO:0000313" key="3">
    <source>
        <dbReference type="Proteomes" id="UP000327493"/>
    </source>
</evidence>
<reference evidence="2 3" key="1">
    <citation type="submission" date="2019-08" db="EMBL/GenBank/DDBJ databases">
        <title>A chromosome-level genome assembly, high-density linkage maps, and genome scans reveal the genomic architecture of hybrid incompatibilities underlying speciation via character displacement in darters (Percidae: Etheostominae).</title>
        <authorList>
            <person name="Moran R.L."/>
            <person name="Catchen J.M."/>
            <person name="Fuller R.C."/>
        </authorList>
    </citation>
    <scope>NUCLEOTIDE SEQUENCE [LARGE SCALE GENOMIC DNA]</scope>
    <source>
        <strain evidence="2">EspeVRDwgs_2016</strain>
        <tissue evidence="2">Muscle</tissue>
    </source>
</reference>
<evidence type="ECO:0000259" key="1">
    <source>
        <dbReference type="Pfam" id="PF07678"/>
    </source>
</evidence>
<name>A0A5J5DQ80_9PERO</name>
<sequence>MVVARGTTAGDRIQKQLRVVLEGVQKVEVRSVMLSPSAEGGTQTVRVRKIELQSVVPNSWPETFINVRGNVLADCIDNSISEDSLASLIQMPGGCVEQNLASITLPLIATLYLDRTNSWESVGVQRRAEALRYIRRGARE</sequence>
<evidence type="ECO:0000313" key="2">
    <source>
        <dbReference type="EMBL" id="KAA8595422.1"/>
    </source>
</evidence>
<keyword evidence="3" id="KW-1185">Reference proteome</keyword>